<dbReference type="AlphaFoldDB" id="A0A1V6RL70"/>
<gene>
    <name evidence="2" type="ORF">PENSOL_c002G00376</name>
</gene>
<sequence>MADIVSDLPPVPPKSLPPLPPREVPRDEGTLLSKQAELAPDRRYSWETTDDFSPPASNYAPIATSQPADQVPSVEDNALVQKLAETERDLSEERRTHQQKLAEVEHYLSQERRTHQQTALNLRQKEQTANEFQQYWRDAINELNRYLRLSHGNSQMTDDVLVQHVNHLRQSIMEFSAQYFSDKLPSLKAIRDRHSLFEEHIAISRSEWEGYMRSASLRANFIQAFLWAFINGEIFGKFCWMTDKSGSSVRHMYESFGQLYEESEDLVPDARQKCSMWRANTCNLMLDTMELQREEVYDDRPEWVKRIVGTVTKLLYPFSREKPATIRDRLQELFEMSIVLDQAISRQVAMVTWDFGAQIPGPFDPTRMVLEGGSQPTGENLVARLVLAPGLLKRGRASGDRFDEITQVLSTVVSCELPAHRVASDRSPGGPSVKPNWFNKRK</sequence>
<proteinExistence type="predicted"/>
<keyword evidence="3" id="KW-1185">Reference proteome</keyword>
<feature type="compositionally biased region" description="Pro residues" evidence="1">
    <location>
        <begin position="9"/>
        <end position="22"/>
    </location>
</feature>
<reference evidence="3" key="1">
    <citation type="journal article" date="2017" name="Nat. Microbiol.">
        <title>Global analysis of biosynthetic gene clusters reveals vast potential of secondary metabolite production in Penicillium species.</title>
        <authorList>
            <person name="Nielsen J.C."/>
            <person name="Grijseels S."/>
            <person name="Prigent S."/>
            <person name="Ji B."/>
            <person name="Dainat J."/>
            <person name="Nielsen K.F."/>
            <person name="Frisvad J.C."/>
            <person name="Workman M."/>
            <person name="Nielsen J."/>
        </authorList>
    </citation>
    <scope>NUCLEOTIDE SEQUENCE [LARGE SCALE GENOMIC DNA]</scope>
    <source>
        <strain evidence="3">IBT 29525</strain>
    </source>
</reference>
<dbReference type="STRING" id="60172.A0A1V6RL70"/>
<protein>
    <submittedName>
        <fullName evidence="2">Uncharacterized protein</fullName>
    </submittedName>
</protein>
<dbReference type="Proteomes" id="UP000191612">
    <property type="component" value="Unassembled WGS sequence"/>
</dbReference>
<name>A0A1V6RL70_9EURO</name>
<evidence type="ECO:0000313" key="3">
    <source>
        <dbReference type="Proteomes" id="UP000191612"/>
    </source>
</evidence>
<feature type="region of interest" description="Disordered" evidence="1">
    <location>
        <begin position="421"/>
        <end position="442"/>
    </location>
</feature>
<comment type="caution">
    <text evidence="2">The sequence shown here is derived from an EMBL/GenBank/DDBJ whole genome shotgun (WGS) entry which is preliminary data.</text>
</comment>
<dbReference type="EMBL" id="MDYO01000002">
    <property type="protein sequence ID" value="OQE02278.1"/>
    <property type="molecule type" value="Genomic_DNA"/>
</dbReference>
<accession>A0A1V6RL70</accession>
<feature type="region of interest" description="Disordered" evidence="1">
    <location>
        <begin position="1"/>
        <end position="59"/>
    </location>
</feature>
<evidence type="ECO:0000256" key="1">
    <source>
        <dbReference type="SAM" id="MobiDB-lite"/>
    </source>
</evidence>
<organism evidence="2 3">
    <name type="scientific">Penicillium solitum</name>
    <dbReference type="NCBI Taxonomy" id="60172"/>
    <lineage>
        <taxon>Eukaryota</taxon>
        <taxon>Fungi</taxon>
        <taxon>Dikarya</taxon>
        <taxon>Ascomycota</taxon>
        <taxon>Pezizomycotina</taxon>
        <taxon>Eurotiomycetes</taxon>
        <taxon>Eurotiomycetidae</taxon>
        <taxon>Eurotiales</taxon>
        <taxon>Aspergillaceae</taxon>
        <taxon>Penicillium</taxon>
    </lineage>
</organism>
<evidence type="ECO:0000313" key="2">
    <source>
        <dbReference type="EMBL" id="OQE02278.1"/>
    </source>
</evidence>